<feature type="compositionally biased region" description="Basic and acidic residues" evidence="5">
    <location>
        <begin position="118"/>
        <end position="138"/>
    </location>
</feature>
<keyword evidence="7" id="KW-1185">Reference proteome</keyword>
<comment type="subcellular location">
    <subcellularLocation>
        <location evidence="1">Golgi apparatus</location>
    </subcellularLocation>
</comment>
<dbReference type="GO" id="GO:0005783">
    <property type="term" value="C:endoplasmic reticulum"/>
    <property type="evidence" value="ECO:0007669"/>
    <property type="project" value="TreeGrafter"/>
</dbReference>
<evidence type="ECO:0000313" key="9">
    <source>
        <dbReference type="RefSeq" id="XP_032822545.1"/>
    </source>
</evidence>
<dbReference type="GO" id="GO:0005794">
    <property type="term" value="C:Golgi apparatus"/>
    <property type="evidence" value="ECO:0007669"/>
    <property type="project" value="UniProtKB-SubCell"/>
</dbReference>
<dbReference type="InterPro" id="IPR052602">
    <property type="entry name" value="Growth_transcription_reg"/>
</dbReference>
<dbReference type="AlphaFoldDB" id="A0AAJ7X609"/>
<feature type="compositionally biased region" description="Low complexity" evidence="5">
    <location>
        <begin position="381"/>
        <end position="393"/>
    </location>
</feature>
<dbReference type="Pfam" id="PF12329">
    <property type="entry name" value="TMF_DNA_bd"/>
    <property type="match status" value="1"/>
</dbReference>
<dbReference type="PANTHER" id="PTHR46515:SF1">
    <property type="entry name" value="TATA ELEMENT MODULATORY FACTOR"/>
    <property type="match status" value="1"/>
</dbReference>
<feature type="coiled-coil region" evidence="4">
    <location>
        <begin position="1115"/>
        <end position="1219"/>
    </location>
</feature>
<keyword evidence="3 4" id="KW-0175">Coiled coil</keyword>
<feature type="region of interest" description="Disordered" evidence="5">
    <location>
        <begin position="353"/>
        <end position="473"/>
    </location>
</feature>
<feature type="coiled-coil region" evidence="4">
    <location>
        <begin position="572"/>
        <end position="696"/>
    </location>
</feature>
<evidence type="ECO:0000256" key="4">
    <source>
        <dbReference type="SAM" id="Coils"/>
    </source>
</evidence>
<dbReference type="Pfam" id="PF12325">
    <property type="entry name" value="TMF_TATA_bd"/>
    <property type="match status" value="1"/>
</dbReference>
<gene>
    <name evidence="8 9" type="primary">TMF1</name>
</gene>
<feature type="domain" description="TATA element modulatory factor 1 TATA binding" evidence="6">
    <location>
        <begin position="1111"/>
        <end position="1216"/>
    </location>
</feature>
<reference evidence="8 9" key="1">
    <citation type="submission" date="2025-04" db="UniProtKB">
        <authorList>
            <consortium name="RefSeq"/>
        </authorList>
    </citation>
    <scope>IDENTIFICATION</scope>
    <source>
        <tissue evidence="8 9">Sperm</tissue>
    </source>
</reference>
<dbReference type="SUPFAM" id="SSF90257">
    <property type="entry name" value="Myosin rod fragments"/>
    <property type="match status" value="1"/>
</dbReference>
<evidence type="ECO:0000313" key="8">
    <source>
        <dbReference type="RefSeq" id="XP_032822544.1"/>
    </source>
</evidence>
<dbReference type="CTD" id="7110"/>
<protein>
    <submittedName>
        <fullName evidence="8 9">TATA element modulatory factor</fullName>
    </submittedName>
</protein>
<evidence type="ECO:0000256" key="1">
    <source>
        <dbReference type="ARBA" id="ARBA00004555"/>
    </source>
</evidence>
<evidence type="ECO:0000256" key="3">
    <source>
        <dbReference type="ARBA" id="ARBA00023054"/>
    </source>
</evidence>
<evidence type="ECO:0000313" key="7">
    <source>
        <dbReference type="Proteomes" id="UP001318040"/>
    </source>
</evidence>
<feature type="compositionally biased region" description="Polar residues" evidence="5">
    <location>
        <begin position="265"/>
        <end position="283"/>
    </location>
</feature>
<feature type="region of interest" description="Disordered" evidence="5">
    <location>
        <begin position="56"/>
        <end position="341"/>
    </location>
</feature>
<keyword evidence="2" id="KW-0333">Golgi apparatus</keyword>
<sequence length="1222" mass="135154">MSWFNTSHLSSFAKQALSTAQKSIDRVLDIKEDGLSWDGGIAPNLMLDGPGSVIGSGGEAWGSSSEWGTAPHSEEADDLSPAITTPVSRTLNEDTDSFFSAFLTGEQDTSSPRPGGNRVKEKDGTPRADEKKSEEPKAVQRGMQLGRKLGSKVHKSASSEPSLQPVSGPDTASQASSLERKPSTESPGEADSGLPSDERTDFSESKNFGDLQSSWQMPDTDVSVSEQRGEEDEDDTQQQSDELDGKVEGTDSSSISMVLAAAAEESTQIVDECSYNTGATAEETSGVKAPLMDGGSEDRQSKTPSPPAGPLSSGTSSTSDIEVLDHESVKSENSASSRADHKAALAPLVQVQSFLPAPGDDDQRLYESGSSSTDGFERIDSVSVRSLDSRSISEVNSDDEVGGSRFAQAQPASYDHQQQERPQHEEQRSAAADCDRVPFEGCVPTDEDIVPAEGKSSEDTLEVSGFSQHDVDSVEEMERSTTPVYEEQAVASDTQALGETLDPTAPKLEGEEAGMVMSDVRLDCDTAGAAHDAAAATLAEEAAAAPQEQAQVVTQNKRTPRGLEHLSLGYEKMELQKIIDELTQKLEQREGQLLTVSKERAVLEEAQDNLQDELTRLRDESSTVVSLREEFTQRIADAERKAQAACKERDATKKELKLVKQDLATRLNSNETAELLRQKDEQVKGLLEEGEKLSKQQLQTSTIIKKLRAKEKENEGLLSKHSRHTRELEGDLQQLQQVLDGKEEVEKQHRDNIRKLNAVVERQEKETARLQAELLALQENNRTLQAAYDNAYKELTELHRANASRESEAQEAVLSREVQAHEQMRLALEQQQEEAIQQHEALSMQVTDLRLALQRAEQQQARKEDYFRQELSEMQQRLQEAEGRNQELSHGVSTATRPLLRQIENLQGTLSAQSASWEKLERSLSDRLAESQMQQATAVQRERAAQESLMQQSAQLSALESQSAILRQERGRLHGQLDMEKQRQHELQEQQSRSLVELETLREEHLKTLEEARKDKTLLLSQLEVERAKVDAEKKRALIAQEALKEKDRRGSRAQSLEGISVVLSHSSSSSVGLNESVSGPSASAVTQEESIEQALMGPGNVYEALRLNAGSSVIESLQSQLKQREGEIAQLQTEIGKLERTRMLMTEELVKLSTQNEELQESAEEVPKLKGQLKDLEQRYNTMLQMYGEKAEEAEELRLDLQDIKNMYKAQIEELLRQRPS</sequence>
<dbReference type="InterPro" id="IPR022092">
    <property type="entry name" value="TMF_DNA-bd"/>
</dbReference>
<feature type="coiled-coil region" evidence="4">
    <location>
        <begin position="942"/>
        <end position="969"/>
    </location>
</feature>
<feature type="coiled-coil region" evidence="4">
    <location>
        <begin position="995"/>
        <end position="1029"/>
    </location>
</feature>
<feature type="compositionally biased region" description="Basic and acidic residues" evidence="5">
    <location>
        <begin position="417"/>
        <end position="438"/>
    </location>
</feature>
<dbReference type="PANTHER" id="PTHR46515">
    <property type="entry name" value="TATA ELEMENT MODULATORY FACTOR TMF1"/>
    <property type="match status" value="1"/>
</dbReference>
<dbReference type="Proteomes" id="UP001318040">
    <property type="component" value="Chromosome 36"/>
</dbReference>
<dbReference type="KEGG" id="pmrn:116949386"/>
<dbReference type="RefSeq" id="XP_032822544.1">
    <property type="nucleotide sequence ID" value="XM_032966653.1"/>
</dbReference>
<organism evidence="7 9">
    <name type="scientific">Petromyzon marinus</name>
    <name type="common">Sea lamprey</name>
    <dbReference type="NCBI Taxonomy" id="7757"/>
    <lineage>
        <taxon>Eukaryota</taxon>
        <taxon>Metazoa</taxon>
        <taxon>Chordata</taxon>
        <taxon>Craniata</taxon>
        <taxon>Vertebrata</taxon>
        <taxon>Cyclostomata</taxon>
        <taxon>Hyperoartia</taxon>
        <taxon>Petromyzontiformes</taxon>
        <taxon>Petromyzontidae</taxon>
        <taxon>Petromyzon</taxon>
    </lineage>
</organism>
<dbReference type="InterPro" id="IPR022091">
    <property type="entry name" value="TMF_TATA-bd"/>
</dbReference>
<name>A0AAJ7X609_PETMA</name>
<evidence type="ECO:0000256" key="5">
    <source>
        <dbReference type="SAM" id="MobiDB-lite"/>
    </source>
</evidence>
<dbReference type="RefSeq" id="XP_032822545.1">
    <property type="nucleotide sequence ID" value="XM_032966654.1"/>
</dbReference>
<proteinExistence type="predicted"/>
<feature type="compositionally biased region" description="Polar residues" evidence="5">
    <location>
        <begin position="210"/>
        <end position="225"/>
    </location>
</feature>
<feature type="coiled-coil region" evidence="4">
    <location>
        <begin position="725"/>
        <end position="891"/>
    </location>
</feature>
<evidence type="ECO:0000259" key="6">
    <source>
        <dbReference type="Pfam" id="PF12325"/>
    </source>
</evidence>
<evidence type="ECO:0000256" key="2">
    <source>
        <dbReference type="ARBA" id="ARBA00023034"/>
    </source>
</evidence>
<feature type="compositionally biased region" description="Polar residues" evidence="5">
    <location>
        <begin position="156"/>
        <end position="177"/>
    </location>
</feature>
<accession>A0AAJ7X609</accession>